<sequence length="583" mass="64932">MTETDIAFARPDGLVETRHSVQMAFMAPRLQGDFMPEGQLKLSLWGCGQMANIFFDAWDGPFIHAPNRIVAGSRSVHVAQTAPTLLLRGARLKAVRPARRCAWWGTLTAPEKVRHEGARRIATTPWGFTIVETRTGGDIVIAVGASRAEAERGLLLSADEIIAECSSHVARCDILPSAGPLMRSMAIQSTHASLSSIRRAEDGRFLGLAAGQAYSAPTRTYYRDGYWTLQPLLFLEPQVVRDQIDLLATGIQIDGEAPSAVILTGPKQGEEWERFRVNSAEYKMEHLRSTDWWSDHFDSPLFFVLTIGDYIRVTGDTAALSDHWKTVAAIFRRYQGFDHFGTGLVVKPRHDRDWADNVYRHGYVAYDIGLWIGALDVIAAHGGALDADLSDEARALAQKARANLDEAMLTPDGWYQDYGLKGEFVEDHLTLDSLTLLRFDAVSADRAQTVLENVARLLETRNNDRQPYGDWGVMCAWPPFKRTADTRAKSAFAYRYHNGADWPYLSALYAEQRLKYGVGGADYPLTRWWKTSLEKGWIGSVEYFSPPFARGSLLQGWTGMHAAAILEHRAIIEAAIDAGRLAD</sequence>
<name>A0A7W6G2A4_9HYPH</name>
<dbReference type="GO" id="GO:0004553">
    <property type="term" value="F:hydrolase activity, hydrolyzing O-glycosyl compounds"/>
    <property type="evidence" value="ECO:0007669"/>
    <property type="project" value="InterPro"/>
</dbReference>
<dbReference type="Gene3D" id="1.50.10.10">
    <property type="match status" value="1"/>
</dbReference>
<evidence type="ECO:0000313" key="3">
    <source>
        <dbReference type="Proteomes" id="UP000565286"/>
    </source>
</evidence>
<dbReference type="Pfam" id="PF04685">
    <property type="entry name" value="DUF608"/>
    <property type="match status" value="1"/>
</dbReference>
<gene>
    <name evidence="2" type="ORF">GGQ73_002832</name>
</gene>
<dbReference type="InterPro" id="IPR012341">
    <property type="entry name" value="6hp_glycosidase-like_sf"/>
</dbReference>
<dbReference type="EMBL" id="JACIDV010000007">
    <property type="protein sequence ID" value="MBB3946878.1"/>
    <property type="molecule type" value="Genomic_DNA"/>
</dbReference>
<proteinExistence type="predicted"/>
<evidence type="ECO:0000313" key="2">
    <source>
        <dbReference type="EMBL" id="MBB3946878.1"/>
    </source>
</evidence>
<evidence type="ECO:0000259" key="1">
    <source>
        <dbReference type="Pfam" id="PF04685"/>
    </source>
</evidence>
<comment type="caution">
    <text evidence="2">The sequence shown here is derived from an EMBL/GenBank/DDBJ whole genome shotgun (WGS) entry which is preliminary data.</text>
</comment>
<dbReference type="RefSeq" id="WP_183896796.1">
    <property type="nucleotide sequence ID" value="NZ_JACIDV010000007.1"/>
</dbReference>
<reference evidence="2 3" key="1">
    <citation type="submission" date="2020-08" db="EMBL/GenBank/DDBJ databases">
        <title>Genomic Encyclopedia of Type Strains, Phase IV (KMG-IV): sequencing the most valuable type-strain genomes for metagenomic binning, comparative biology and taxonomic classification.</title>
        <authorList>
            <person name="Goeker M."/>
        </authorList>
    </citation>
    <scope>NUCLEOTIDE SEQUENCE [LARGE SCALE GENOMIC DNA]</scope>
    <source>
        <strain evidence="2 3">DSM 26438</strain>
    </source>
</reference>
<dbReference type="Proteomes" id="UP000565286">
    <property type="component" value="Unassembled WGS sequence"/>
</dbReference>
<accession>A0A7W6G2A4</accession>
<organism evidence="2 3">
    <name type="scientific">Rhizobium skierniewicense</name>
    <dbReference type="NCBI Taxonomy" id="984260"/>
    <lineage>
        <taxon>Bacteria</taxon>
        <taxon>Pseudomonadati</taxon>
        <taxon>Pseudomonadota</taxon>
        <taxon>Alphaproteobacteria</taxon>
        <taxon>Hyphomicrobiales</taxon>
        <taxon>Rhizobiaceae</taxon>
        <taxon>Rhizobium/Agrobacterium group</taxon>
        <taxon>Rhizobium</taxon>
    </lineage>
</organism>
<dbReference type="AlphaFoldDB" id="A0A7W6G2A4"/>
<keyword evidence="3" id="KW-1185">Reference proteome</keyword>
<dbReference type="InterPro" id="IPR006775">
    <property type="entry name" value="GH116_catalytic"/>
</dbReference>
<dbReference type="SUPFAM" id="SSF48208">
    <property type="entry name" value="Six-hairpin glycosidases"/>
    <property type="match status" value="1"/>
</dbReference>
<dbReference type="InterPro" id="IPR008928">
    <property type="entry name" value="6-hairpin_glycosidase_sf"/>
</dbReference>
<protein>
    <recommendedName>
        <fullName evidence="1">Glycosyl-hydrolase family 116 catalytic region domain-containing protein</fullName>
    </recommendedName>
</protein>
<feature type="domain" description="Glycosyl-hydrolase family 116 catalytic region" evidence="1">
    <location>
        <begin position="286"/>
        <end position="409"/>
    </location>
</feature>
<dbReference type="GO" id="GO:0005975">
    <property type="term" value="P:carbohydrate metabolic process"/>
    <property type="evidence" value="ECO:0007669"/>
    <property type="project" value="InterPro"/>
</dbReference>